<name>A0ABQ8H0X2_9ROSI</name>
<dbReference type="PANTHER" id="PTHR31286">
    <property type="entry name" value="GLYCINE-RICH CELL WALL STRUCTURAL PROTEIN 1.8-LIKE"/>
    <property type="match status" value="1"/>
</dbReference>
<dbReference type="PANTHER" id="PTHR31286:SF167">
    <property type="entry name" value="OS09G0268800 PROTEIN"/>
    <property type="match status" value="1"/>
</dbReference>
<dbReference type="InterPro" id="IPR025836">
    <property type="entry name" value="Zn_knuckle_CX2CX4HX4C"/>
</dbReference>
<dbReference type="Pfam" id="PF14392">
    <property type="entry name" value="zf-CCHC_4"/>
    <property type="match status" value="1"/>
</dbReference>
<dbReference type="EMBL" id="JAFEMO010000015">
    <property type="protein sequence ID" value="KAH7543859.1"/>
    <property type="molecule type" value="Genomic_DNA"/>
</dbReference>
<dbReference type="InterPro" id="IPR040256">
    <property type="entry name" value="At4g02000-like"/>
</dbReference>
<evidence type="ECO:0000313" key="2">
    <source>
        <dbReference type="EMBL" id="KAH7543859.1"/>
    </source>
</evidence>
<organism evidence="2 3">
    <name type="scientific">Xanthoceras sorbifolium</name>
    <dbReference type="NCBI Taxonomy" id="99658"/>
    <lineage>
        <taxon>Eukaryota</taxon>
        <taxon>Viridiplantae</taxon>
        <taxon>Streptophyta</taxon>
        <taxon>Embryophyta</taxon>
        <taxon>Tracheophyta</taxon>
        <taxon>Spermatophyta</taxon>
        <taxon>Magnoliopsida</taxon>
        <taxon>eudicotyledons</taxon>
        <taxon>Gunneridae</taxon>
        <taxon>Pentapetalae</taxon>
        <taxon>rosids</taxon>
        <taxon>malvids</taxon>
        <taxon>Sapindales</taxon>
        <taxon>Sapindaceae</taxon>
        <taxon>Xanthoceroideae</taxon>
        <taxon>Xanthoceras</taxon>
    </lineage>
</organism>
<accession>A0ABQ8H0X2</accession>
<feature type="domain" description="Zinc knuckle CX2CX4HX4C" evidence="1">
    <location>
        <begin position="15"/>
        <end position="63"/>
    </location>
</feature>
<keyword evidence="3" id="KW-1185">Reference proteome</keyword>
<protein>
    <recommendedName>
        <fullName evidence="1">Zinc knuckle CX2CX4HX4C domain-containing protein</fullName>
    </recommendedName>
</protein>
<evidence type="ECO:0000313" key="3">
    <source>
        <dbReference type="Proteomes" id="UP000827721"/>
    </source>
</evidence>
<comment type="caution">
    <text evidence="2">The sequence shown here is derived from an EMBL/GenBank/DDBJ whole genome shotgun (WGS) entry which is preliminary data.</text>
</comment>
<reference evidence="2 3" key="1">
    <citation type="submission" date="2021-02" db="EMBL/GenBank/DDBJ databases">
        <title>Plant Genome Project.</title>
        <authorList>
            <person name="Zhang R.-G."/>
        </authorList>
    </citation>
    <scope>NUCLEOTIDE SEQUENCE [LARGE SCALE GENOMIC DNA]</scope>
    <source>
        <tissue evidence="2">Leaves</tissue>
    </source>
</reference>
<sequence>MWVHRGLFLRLRVAIDISKPLKRVLRVKLDRMKEEKTLLLKYERLPEYCLCCGLVGHSYRECPDNGDDTVVGSKPMIDGSSSTKRDHSISGKVGMVAANGNPHQNLVEEIMETGVHESLNHENGRHQEFREEADHMEIVELIGLLTNGPSEGNQVAIDLAVNITGPLNKAGVGSYAVGQ</sequence>
<proteinExistence type="predicted"/>
<evidence type="ECO:0000259" key="1">
    <source>
        <dbReference type="Pfam" id="PF14392"/>
    </source>
</evidence>
<dbReference type="Proteomes" id="UP000827721">
    <property type="component" value="Unassembled WGS sequence"/>
</dbReference>
<gene>
    <name evidence="2" type="ORF">JRO89_XS15G0033400</name>
</gene>